<feature type="transmembrane region" description="Helical" evidence="6">
    <location>
        <begin position="419"/>
        <end position="440"/>
    </location>
</feature>
<protein>
    <submittedName>
        <fullName evidence="7">Efflux pump ustT</fullName>
    </submittedName>
</protein>
<reference evidence="7" key="1">
    <citation type="submission" date="2021-04" db="EMBL/GenBank/DDBJ databases">
        <title>First draft genome resource for Brassicaceae pathogens Fusarium oxysporum f. sp. raphani and Fusarium oxysporum f. sp. rapae.</title>
        <authorList>
            <person name="Asai S."/>
        </authorList>
    </citation>
    <scope>NUCLEOTIDE SEQUENCE</scope>
    <source>
        <strain evidence="7">Tf1262</strain>
    </source>
</reference>
<feature type="transmembrane region" description="Helical" evidence="6">
    <location>
        <begin position="248"/>
        <end position="266"/>
    </location>
</feature>
<accession>A0A8J5PLC1</accession>
<feature type="transmembrane region" description="Helical" evidence="6">
    <location>
        <begin position="393"/>
        <end position="413"/>
    </location>
</feature>
<feature type="transmembrane region" description="Helical" evidence="6">
    <location>
        <begin position="354"/>
        <end position="381"/>
    </location>
</feature>
<dbReference type="Pfam" id="PF07690">
    <property type="entry name" value="MFS_1"/>
    <property type="match status" value="1"/>
</dbReference>
<feature type="region of interest" description="Disordered" evidence="5">
    <location>
        <begin position="279"/>
        <end position="300"/>
    </location>
</feature>
<feature type="transmembrane region" description="Helical" evidence="6">
    <location>
        <begin position="126"/>
        <end position="146"/>
    </location>
</feature>
<evidence type="ECO:0000313" key="7">
    <source>
        <dbReference type="EMBL" id="KAG7424165.1"/>
    </source>
</evidence>
<dbReference type="AlphaFoldDB" id="A0A8J5PLC1"/>
<comment type="subcellular location">
    <subcellularLocation>
        <location evidence="1">Membrane</location>
        <topology evidence="1">Multi-pass membrane protein</topology>
    </subcellularLocation>
</comment>
<evidence type="ECO:0000256" key="1">
    <source>
        <dbReference type="ARBA" id="ARBA00004141"/>
    </source>
</evidence>
<feature type="transmembrane region" description="Helical" evidence="6">
    <location>
        <begin position="452"/>
        <end position="477"/>
    </location>
</feature>
<dbReference type="InterPro" id="IPR011701">
    <property type="entry name" value="MFS"/>
</dbReference>
<evidence type="ECO:0000256" key="3">
    <source>
        <dbReference type="ARBA" id="ARBA00022989"/>
    </source>
</evidence>
<dbReference type="Proteomes" id="UP000693942">
    <property type="component" value="Unassembled WGS sequence"/>
</dbReference>
<comment type="caution">
    <text evidence="7">The sequence shown here is derived from an EMBL/GenBank/DDBJ whole genome shotgun (WGS) entry which is preliminary data.</text>
</comment>
<dbReference type="PANTHER" id="PTHR23507">
    <property type="entry name" value="ZGC:174356"/>
    <property type="match status" value="1"/>
</dbReference>
<sequence>MQVPQKGGSPSQPEDKILAVTFTWLLDVKNIETQFHHHKMPTKDIDDRRIPILPTTPIDYIKGFRQYPMNFWLCTLLLFLVELGCAILAAPSPMLLETAVCRHHFKKDRQLLNGEPTDEFCRSNEVQVHFAFVITVLSTLSTLAGMQNHNGPPRQRLTVQSDDDASPNGNAWGQRRHSSCFYAECHQYYLLLGMHSNRRISASLSTLGLLSLTNVHTLRRTTAFSIMEAISGIADLLGPIIGTMTMTIHLGIPFALALVVFSLMFIPASHLRENTVSDMEGVRSSPAETESLLSVDSASDREETDLEHTARDLLPPRAVIFSICFICFFFFQVARDSTNYLIPWVSLRFGETMARAGLLFSLRAIMSSLLYFVILPLATSWIDQTWQSANRDLALSASGAFCCTLGTLIVTAAPNLATVAFGFALSVLGSSMTVTLRSFLASNVQNAFSGRLFAGISMIGTIGSLVGMPIMGAAYSLGINYNIGLPFLVSALSYFLVLGLLVWLASKI</sequence>
<evidence type="ECO:0000256" key="6">
    <source>
        <dbReference type="SAM" id="Phobius"/>
    </source>
</evidence>
<evidence type="ECO:0000256" key="4">
    <source>
        <dbReference type="ARBA" id="ARBA00023136"/>
    </source>
</evidence>
<proteinExistence type="predicted"/>
<dbReference type="GO" id="GO:0016020">
    <property type="term" value="C:membrane"/>
    <property type="evidence" value="ECO:0007669"/>
    <property type="project" value="UniProtKB-SubCell"/>
</dbReference>
<gene>
    <name evidence="7" type="primary">ustT-1</name>
    <name evidence="7" type="ORF">Forpi1262_v014758</name>
</gene>
<keyword evidence="2 6" id="KW-0812">Transmembrane</keyword>
<organism evidence="7 8">
    <name type="scientific">Fusarium oxysporum f. sp. raphani</name>
    <dbReference type="NCBI Taxonomy" id="96318"/>
    <lineage>
        <taxon>Eukaryota</taxon>
        <taxon>Fungi</taxon>
        <taxon>Dikarya</taxon>
        <taxon>Ascomycota</taxon>
        <taxon>Pezizomycotina</taxon>
        <taxon>Sordariomycetes</taxon>
        <taxon>Hypocreomycetidae</taxon>
        <taxon>Hypocreales</taxon>
        <taxon>Nectriaceae</taxon>
        <taxon>Fusarium</taxon>
        <taxon>Fusarium oxysporum species complex</taxon>
    </lineage>
</organism>
<feature type="region of interest" description="Disordered" evidence="5">
    <location>
        <begin position="151"/>
        <end position="171"/>
    </location>
</feature>
<evidence type="ECO:0000256" key="2">
    <source>
        <dbReference type="ARBA" id="ARBA00022692"/>
    </source>
</evidence>
<feature type="compositionally biased region" description="Polar residues" evidence="5">
    <location>
        <begin position="286"/>
        <end position="297"/>
    </location>
</feature>
<feature type="transmembrane region" description="Helical" evidence="6">
    <location>
        <begin position="318"/>
        <end position="334"/>
    </location>
</feature>
<feature type="transmembrane region" description="Helical" evidence="6">
    <location>
        <begin position="483"/>
        <end position="505"/>
    </location>
</feature>
<dbReference type="PANTHER" id="PTHR23507:SF8">
    <property type="entry name" value="MFS GENERAL SUBSTRATE TRANSPORTER"/>
    <property type="match status" value="1"/>
</dbReference>
<keyword evidence="3 6" id="KW-1133">Transmembrane helix</keyword>
<keyword evidence="4 6" id="KW-0472">Membrane</keyword>
<evidence type="ECO:0000256" key="5">
    <source>
        <dbReference type="SAM" id="MobiDB-lite"/>
    </source>
</evidence>
<dbReference type="GO" id="GO:0022857">
    <property type="term" value="F:transmembrane transporter activity"/>
    <property type="evidence" value="ECO:0007669"/>
    <property type="project" value="InterPro"/>
</dbReference>
<feature type="transmembrane region" description="Helical" evidence="6">
    <location>
        <begin position="71"/>
        <end position="90"/>
    </location>
</feature>
<name>A0A8J5PLC1_FUSOX</name>
<evidence type="ECO:0000313" key="8">
    <source>
        <dbReference type="Proteomes" id="UP000693942"/>
    </source>
</evidence>
<dbReference type="EMBL" id="JAELUR010000014">
    <property type="protein sequence ID" value="KAG7424165.1"/>
    <property type="molecule type" value="Genomic_DNA"/>
</dbReference>